<evidence type="ECO:0000256" key="5">
    <source>
        <dbReference type="SAM" id="MobiDB-lite"/>
    </source>
</evidence>
<dbReference type="PROSITE" id="PS50850">
    <property type="entry name" value="MFS"/>
    <property type="match status" value="1"/>
</dbReference>
<gene>
    <name evidence="8" type="ORF">M406DRAFT_33124</name>
</gene>
<dbReference type="Gene3D" id="1.20.1720.10">
    <property type="entry name" value="Multidrug resistance protein D"/>
    <property type="match status" value="1"/>
</dbReference>
<evidence type="ECO:0000313" key="9">
    <source>
        <dbReference type="Proteomes" id="UP000803844"/>
    </source>
</evidence>
<accession>A0A9P4YBR6</accession>
<sequence>MASDNEVTPLLQALNGPSAVGPATEQSTQGEDGTENPDRPKGVRFAIVYGCILLGDFFVGYDTSCVTTLTPVISDEFHSIGDVGWYGIAYILALVSTILVFGQLYSIFPMKSVFTISFFLFAVGSVICFMAPSSVVFIVGRAVTGIGGAGIFSGGGIIVSQITPLHSRPIYQGITGGVECVALAFGPIVSGAIARITGSWRFSFLIIAPACLVNALAILTFVHRLPQPEHASLSTRERWARLDIVGVLLFVPGSTCLLLALQIGGSVYPWDDARVVASVVVAGVLLVLFLVAQRWAGHRAMVPLYLLRVRAVALGSLAMFFTSGSFYVFGFYLPIYFQALRGADTFTSGLMYLPSAATLAITILAAGHITSYIGYYTPLMAFGTLLSSLGAGLITTRFTLSTPPLEWIIYQIFFNLGGGAMFQQPYTAIQAVLPDKNVPTAIVVLSFVQELGGFMALAVAQAVFIGTLLRRLKSLGLGLTARDVLDMGALDLIEAVPEAMRGLVKEAYMDSIREVFVVGLVCTCCTIVSLGIPWRSVKEDKDKAAESDE</sequence>
<dbReference type="GO" id="GO:0005886">
    <property type="term" value="C:plasma membrane"/>
    <property type="evidence" value="ECO:0007669"/>
    <property type="project" value="TreeGrafter"/>
</dbReference>
<feature type="transmembrane region" description="Helical" evidence="6">
    <location>
        <begin position="275"/>
        <end position="292"/>
    </location>
</feature>
<dbReference type="Proteomes" id="UP000803844">
    <property type="component" value="Unassembled WGS sequence"/>
</dbReference>
<keyword evidence="3 6" id="KW-1133">Transmembrane helix</keyword>
<evidence type="ECO:0000256" key="2">
    <source>
        <dbReference type="ARBA" id="ARBA00022692"/>
    </source>
</evidence>
<feature type="transmembrane region" description="Helical" evidence="6">
    <location>
        <begin position="379"/>
        <end position="400"/>
    </location>
</feature>
<organism evidence="8 9">
    <name type="scientific">Cryphonectria parasitica (strain ATCC 38755 / EP155)</name>
    <dbReference type="NCBI Taxonomy" id="660469"/>
    <lineage>
        <taxon>Eukaryota</taxon>
        <taxon>Fungi</taxon>
        <taxon>Dikarya</taxon>
        <taxon>Ascomycota</taxon>
        <taxon>Pezizomycotina</taxon>
        <taxon>Sordariomycetes</taxon>
        <taxon>Sordariomycetidae</taxon>
        <taxon>Diaporthales</taxon>
        <taxon>Cryphonectriaceae</taxon>
        <taxon>Cryphonectria-Endothia species complex</taxon>
        <taxon>Cryphonectria</taxon>
    </lineage>
</organism>
<dbReference type="Pfam" id="PF07690">
    <property type="entry name" value="MFS_1"/>
    <property type="match status" value="1"/>
</dbReference>
<dbReference type="InterPro" id="IPR020846">
    <property type="entry name" value="MFS_dom"/>
</dbReference>
<comment type="caution">
    <text evidence="8">The sequence shown here is derived from an EMBL/GenBank/DDBJ whole genome shotgun (WGS) entry which is preliminary data.</text>
</comment>
<dbReference type="SUPFAM" id="SSF103473">
    <property type="entry name" value="MFS general substrate transporter"/>
    <property type="match status" value="1"/>
</dbReference>
<feature type="domain" description="Major facilitator superfamily (MFS) profile" evidence="7">
    <location>
        <begin position="48"/>
        <end position="500"/>
    </location>
</feature>
<feature type="transmembrane region" description="Helical" evidence="6">
    <location>
        <begin position="113"/>
        <end position="132"/>
    </location>
</feature>
<dbReference type="AlphaFoldDB" id="A0A9P4YBR6"/>
<dbReference type="GeneID" id="63837737"/>
<feature type="transmembrane region" description="Helical" evidence="6">
    <location>
        <begin position="200"/>
        <end position="222"/>
    </location>
</feature>
<proteinExistence type="predicted"/>
<feature type="transmembrane region" description="Helical" evidence="6">
    <location>
        <begin position="242"/>
        <end position="263"/>
    </location>
</feature>
<evidence type="ECO:0000256" key="1">
    <source>
        <dbReference type="ARBA" id="ARBA00004141"/>
    </source>
</evidence>
<keyword evidence="2 6" id="KW-0812">Transmembrane</keyword>
<keyword evidence="4 6" id="KW-0472">Membrane</keyword>
<evidence type="ECO:0000259" key="7">
    <source>
        <dbReference type="PROSITE" id="PS50850"/>
    </source>
</evidence>
<dbReference type="EMBL" id="MU032344">
    <property type="protein sequence ID" value="KAF3770557.1"/>
    <property type="molecule type" value="Genomic_DNA"/>
</dbReference>
<dbReference type="Gene3D" id="1.20.1250.20">
    <property type="entry name" value="MFS general substrate transporter like domains"/>
    <property type="match status" value="1"/>
</dbReference>
<dbReference type="RefSeq" id="XP_040781518.1">
    <property type="nucleotide sequence ID" value="XM_040920608.1"/>
</dbReference>
<feature type="transmembrane region" description="Helical" evidence="6">
    <location>
        <begin position="138"/>
        <end position="159"/>
    </location>
</feature>
<feature type="transmembrane region" description="Helical" evidence="6">
    <location>
        <begin position="451"/>
        <end position="469"/>
    </location>
</feature>
<dbReference type="PANTHER" id="PTHR23501">
    <property type="entry name" value="MAJOR FACILITATOR SUPERFAMILY"/>
    <property type="match status" value="1"/>
</dbReference>
<comment type="subcellular location">
    <subcellularLocation>
        <location evidence="1">Membrane</location>
        <topology evidence="1">Multi-pass membrane protein</topology>
    </subcellularLocation>
</comment>
<feature type="transmembrane region" description="Helical" evidence="6">
    <location>
        <begin position="312"/>
        <end position="337"/>
    </location>
</feature>
<dbReference type="GO" id="GO:0022857">
    <property type="term" value="F:transmembrane transporter activity"/>
    <property type="evidence" value="ECO:0007669"/>
    <property type="project" value="InterPro"/>
</dbReference>
<feature type="transmembrane region" description="Helical" evidence="6">
    <location>
        <begin position="171"/>
        <end position="194"/>
    </location>
</feature>
<feature type="transmembrane region" description="Helical" evidence="6">
    <location>
        <begin position="515"/>
        <end position="534"/>
    </location>
</feature>
<evidence type="ECO:0000313" key="8">
    <source>
        <dbReference type="EMBL" id="KAF3770557.1"/>
    </source>
</evidence>
<reference evidence="8" key="1">
    <citation type="journal article" date="2020" name="Phytopathology">
        <title>Genome sequence of the chestnut blight fungus Cryphonectria parasitica EP155: A fundamental resource for an archetypical invasive plant pathogen.</title>
        <authorList>
            <person name="Crouch J.A."/>
            <person name="Dawe A."/>
            <person name="Aerts A."/>
            <person name="Barry K."/>
            <person name="Churchill A.C.L."/>
            <person name="Grimwood J."/>
            <person name="Hillman B."/>
            <person name="Milgroom M.G."/>
            <person name="Pangilinan J."/>
            <person name="Smith M."/>
            <person name="Salamov A."/>
            <person name="Schmutz J."/>
            <person name="Yadav J."/>
            <person name="Grigoriev I.V."/>
            <person name="Nuss D."/>
        </authorList>
    </citation>
    <scope>NUCLEOTIDE SEQUENCE</scope>
    <source>
        <strain evidence="8">EP155</strain>
    </source>
</reference>
<dbReference type="OrthoDB" id="5215911at2759"/>
<evidence type="ECO:0000256" key="6">
    <source>
        <dbReference type="SAM" id="Phobius"/>
    </source>
</evidence>
<feature type="transmembrane region" description="Helical" evidence="6">
    <location>
        <begin position="349"/>
        <end position="367"/>
    </location>
</feature>
<evidence type="ECO:0000256" key="4">
    <source>
        <dbReference type="ARBA" id="ARBA00023136"/>
    </source>
</evidence>
<dbReference type="PANTHER" id="PTHR23501:SF198">
    <property type="entry name" value="AZOLE RESISTANCE PROTEIN 1-RELATED"/>
    <property type="match status" value="1"/>
</dbReference>
<dbReference type="InterPro" id="IPR036259">
    <property type="entry name" value="MFS_trans_sf"/>
</dbReference>
<name>A0A9P4YBR6_CRYP1</name>
<feature type="transmembrane region" description="Helical" evidence="6">
    <location>
        <begin position="45"/>
        <end position="63"/>
    </location>
</feature>
<feature type="transmembrane region" description="Helical" evidence="6">
    <location>
        <begin position="83"/>
        <end position="101"/>
    </location>
</feature>
<evidence type="ECO:0000256" key="3">
    <source>
        <dbReference type="ARBA" id="ARBA00022989"/>
    </source>
</evidence>
<feature type="region of interest" description="Disordered" evidence="5">
    <location>
        <begin position="1"/>
        <end position="39"/>
    </location>
</feature>
<protein>
    <recommendedName>
        <fullName evidence="7">Major facilitator superfamily (MFS) profile domain-containing protein</fullName>
    </recommendedName>
</protein>
<keyword evidence="9" id="KW-1185">Reference proteome</keyword>
<dbReference type="InterPro" id="IPR011701">
    <property type="entry name" value="MFS"/>
</dbReference>